<proteinExistence type="predicted"/>
<organism evidence="1 2">
    <name type="scientific">Clavibacter michiganensis subsp. michiganensis</name>
    <dbReference type="NCBI Taxonomy" id="33013"/>
    <lineage>
        <taxon>Bacteria</taxon>
        <taxon>Bacillati</taxon>
        <taxon>Actinomycetota</taxon>
        <taxon>Actinomycetes</taxon>
        <taxon>Micrococcales</taxon>
        <taxon>Microbacteriaceae</taxon>
        <taxon>Clavibacter</taxon>
    </lineage>
</organism>
<reference evidence="1 2" key="1">
    <citation type="submission" date="2016-08" db="EMBL/GenBank/DDBJ databases">
        <title>Genome sequence of Clavibacter michiganensis subsp. michiganensis strain CASJ007.</title>
        <authorList>
            <person name="Thapa S.P."/>
            <person name="Coaker G."/>
        </authorList>
    </citation>
    <scope>NUCLEOTIDE SEQUENCE [LARGE SCALE GENOMIC DNA]</scope>
    <source>
        <strain evidence="1">CASJ007</strain>
    </source>
</reference>
<evidence type="ECO:0000313" key="1">
    <source>
        <dbReference type="EMBL" id="OUE00469.1"/>
    </source>
</evidence>
<dbReference type="AlphaFoldDB" id="A0A1Y3FBN4"/>
<name>A0A1Y3FBN4_CLAMM</name>
<gene>
    <name evidence="1" type="ORF">CMMCAS07_18885</name>
</gene>
<accession>A0A1Y3FBN4</accession>
<sequence>MLDACVALLPLVTLLTTGVLTAYGLRYLRD</sequence>
<evidence type="ECO:0000313" key="2">
    <source>
        <dbReference type="Proteomes" id="UP000195062"/>
    </source>
</evidence>
<dbReference type="EMBL" id="MDHH01000008">
    <property type="protein sequence ID" value="OUE00469.1"/>
    <property type="molecule type" value="Genomic_DNA"/>
</dbReference>
<dbReference type="Proteomes" id="UP000195062">
    <property type="component" value="Unassembled WGS sequence"/>
</dbReference>
<protein>
    <submittedName>
        <fullName evidence="1">Uncharacterized protein</fullName>
    </submittedName>
</protein>
<keyword evidence="2" id="KW-1185">Reference proteome</keyword>
<comment type="caution">
    <text evidence="1">The sequence shown here is derived from an EMBL/GenBank/DDBJ whole genome shotgun (WGS) entry which is preliminary data.</text>
</comment>